<comment type="caution">
    <text evidence="2">The sequence shown here is derived from an EMBL/GenBank/DDBJ whole genome shotgun (WGS) entry which is preliminary data.</text>
</comment>
<dbReference type="EMBL" id="QGDO01000001">
    <property type="protein sequence ID" value="PWJ43915.1"/>
    <property type="molecule type" value="Genomic_DNA"/>
</dbReference>
<name>A0A315ZEC2_SEDFL</name>
<keyword evidence="3" id="KW-1185">Reference proteome</keyword>
<accession>A0A315ZEC2</accession>
<evidence type="ECO:0000313" key="3">
    <source>
        <dbReference type="Proteomes" id="UP000245535"/>
    </source>
</evidence>
<keyword evidence="1" id="KW-0472">Membrane</keyword>
<evidence type="ECO:0000313" key="2">
    <source>
        <dbReference type="EMBL" id="PWJ43915.1"/>
    </source>
</evidence>
<proteinExistence type="predicted"/>
<sequence>MKKYLTYGTLYMSILVVILNALSMPILLLDYEARKDFIAENFCVNKSRPKLACNGKCFLKKSIEHEGEADQTSNAESFTVTTTFPIWVSNLFDLDFLSVSGFSAKKTYNTVIFLLKSSFYSSFLRPPQL</sequence>
<dbReference type="AlphaFoldDB" id="A0A315ZEC2"/>
<dbReference type="Proteomes" id="UP000245535">
    <property type="component" value="Unassembled WGS sequence"/>
</dbReference>
<keyword evidence="1" id="KW-1133">Transmembrane helix</keyword>
<dbReference type="RefSeq" id="WP_158281367.1">
    <property type="nucleotide sequence ID" value="NZ_QGDO01000001.1"/>
</dbReference>
<evidence type="ECO:0000256" key="1">
    <source>
        <dbReference type="SAM" id="Phobius"/>
    </source>
</evidence>
<organism evidence="2 3">
    <name type="scientific">Sediminitomix flava</name>
    <dbReference type="NCBI Taxonomy" id="379075"/>
    <lineage>
        <taxon>Bacteria</taxon>
        <taxon>Pseudomonadati</taxon>
        <taxon>Bacteroidota</taxon>
        <taxon>Cytophagia</taxon>
        <taxon>Cytophagales</taxon>
        <taxon>Flammeovirgaceae</taxon>
        <taxon>Sediminitomix</taxon>
    </lineage>
</organism>
<keyword evidence="1" id="KW-0812">Transmembrane</keyword>
<gene>
    <name evidence="2" type="ORF">BC781_101265</name>
</gene>
<protein>
    <submittedName>
        <fullName evidence="2">Uncharacterized protein</fullName>
    </submittedName>
</protein>
<dbReference type="OrthoDB" id="980645at2"/>
<feature type="transmembrane region" description="Helical" evidence="1">
    <location>
        <begin position="6"/>
        <end position="29"/>
    </location>
</feature>
<reference evidence="2 3" key="1">
    <citation type="submission" date="2018-03" db="EMBL/GenBank/DDBJ databases">
        <title>Genomic Encyclopedia of Archaeal and Bacterial Type Strains, Phase II (KMG-II): from individual species to whole genera.</title>
        <authorList>
            <person name="Goeker M."/>
        </authorList>
    </citation>
    <scope>NUCLEOTIDE SEQUENCE [LARGE SCALE GENOMIC DNA]</scope>
    <source>
        <strain evidence="2 3">DSM 28229</strain>
    </source>
</reference>